<dbReference type="STRING" id="1123037.GCA_000425305_00580"/>
<keyword evidence="3" id="KW-1185">Reference proteome</keyword>
<feature type="chain" id="PRO_5022874458" description="Secreted protein" evidence="1">
    <location>
        <begin position="23"/>
        <end position="190"/>
    </location>
</feature>
<comment type="caution">
    <text evidence="2">The sequence shown here is derived from an EMBL/GenBank/DDBJ whole genome shotgun (WGS) entry which is preliminary data.</text>
</comment>
<sequence length="190" mass="21911">MSPKTKLLFLCLSFSISMIAQETETPSKQFWNTLQSHCGKAYQGQLELPKEDKDFGGKQLVMHVRKCTDKEIKIPFFVGEDKSRTWILSYDDNQMTLIHDHRHKDGTKDDVNFYGGITTNTGKADIQIFSADKHTQKMIPAAATNVWWITIDETTFTYNLRRLGTDRVFKVVMDLTQTIKTPDAPWGWEE</sequence>
<evidence type="ECO:0000313" key="3">
    <source>
        <dbReference type="Proteomes" id="UP000321938"/>
    </source>
</evidence>
<dbReference type="Proteomes" id="UP000321938">
    <property type="component" value="Unassembled WGS sequence"/>
</dbReference>
<evidence type="ECO:0000256" key="1">
    <source>
        <dbReference type="SAM" id="SignalP"/>
    </source>
</evidence>
<reference evidence="2 3" key="1">
    <citation type="submission" date="2019-08" db="EMBL/GenBank/DDBJ databases">
        <title>Genome of Psychroserpens burtonensis ACAM 167.</title>
        <authorList>
            <person name="Bowman J.P."/>
        </authorList>
    </citation>
    <scope>NUCLEOTIDE SEQUENCE [LARGE SCALE GENOMIC DNA]</scope>
    <source>
        <strain evidence="2 3">ACAM 167</strain>
    </source>
</reference>
<proteinExistence type="predicted"/>
<organism evidence="2 3">
    <name type="scientific">Psychroserpens burtonensis</name>
    <dbReference type="NCBI Taxonomy" id="49278"/>
    <lineage>
        <taxon>Bacteria</taxon>
        <taxon>Pseudomonadati</taxon>
        <taxon>Bacteroidota</taxon>
        <taxon>Flavobacteriia</taxon>
        <taxon>Flavobacteriales</taxon>
        <taxon>Flavobacteriaceae</taxon>
        <taxon>Psychroserpens</taxon>
    </lineage>
</organism>
<dbReference type="AlphaFoldDB" id="A0A5C7BBE5"/>
<protein>
    <recommendedName>
        <fullName evidence="4">Secreted protein</fullName>
    </recommendedName>
</protein>
<dbReference type="EMBL" id="VOSB01000001">
    <property type="protein sequence ID" value="TXE20383.1"/>
    <property type="molecule type" value="Genomic_DNA"/>
</dbReference>
<accession>A0A5C7BBE5</accession>
<gene>
    <name evidence="2" type="ORF">ES692_00930</name>
</gene>
<feature type="signal peptide" evidence="1">
    <location>
        <begin position="1"/>
        <end position="22"/>
    </location>
</feature>
<name>A0A5C7BBE5_9FLAO</name>
<keyword evidence="1" id="KW-0732">Signal</keyword>
<evidence type="ECO:0000313" key="2">
    <source>
        <dbReference type="EMBL" id="TXE20383.1"/>
    </source>
</evidence>
<dbReference type="RefSeq" id="WP_147230855.1">
    <property type="nucleotide sequence ID" value="NZ_VOSB01000001.1"/>
</dbReference>
<dbReference type="OrthoDB" id="1524207at2"/>
<evidence type="ECO:0008006" key="4">
    <source>
        <dbReference type="Google" id="ProtNLM"/>
    </source>
</evidence>